<evidence type="ECO:0000313" key="6">
    <source>
        <dbReference type="Proteomes" id="UP000002640"/>
    </source>
</evidence>
<dbReference type="PANTHER" id="PTHR18870:SF9">
    <property type="entry name" value="PROTEIN TAG-278-RELATED"/>
    <property type="match status" value="1"/>
</dbReference>
<organism evidence="5 6">
    <name type="scientific">Phytophthora sojae (strain P6497)</name>
    <name type="common">Soybean stem and root rot agent</name>
    <name type="synonym">Phytophthora megasperma f. sp. glycines</name>
    <dbReference type="NCBI Taxonomy" id="1094619"/>
    <lineage>
        <taxon>Eukaryota</taxon>
        <taxon>Sar</taxon>
        <taxon>Stramenopiles</taxon>
        <taxon>Oomycota</taxon>
        <taxon>Peronosporomycetes</taxon>
        <taxon>Peronosporales</taxon>
        <taxon>Peronosporaceae</taxon>
        <taxon>Phytophthora</taxon>
    </lineage>
</organism>
<feature type="compositionally biased region" description="Low complexity" evidence="3">
    <location>
        <begin position="1088"/>
        <end position="1099"/>
    </location>
</feature>
<feature type="region of interest" description="Disordered" evidence="3">
    <location>
        <begin position="585"/>
        <end position="608"/>
    </location>
</feature>
<proteinExistence type="predicted"/>
<accession>G4Z9B1</accession>
<keyword evidence="1 2" id="KW-0175">Coiled coil</keyword>
<keyword evidence="6" id="KW-1185">Reference proteome</keyword>
<dbReference type="OMA" id="MCKKVAQ"/>
<feature type="compositionally biased region" description="Low complexity" evidence="3">
    <location>
        <begin position="97"/>
        <end position="113"/>
    </location>
</feature>
<dbReference type="SMR" id="G4Z9B1"/>
<evidence type="ECO:0000256" key="3">
    <source>
        <dbReference type="SAM" id="MobiDB-lite"/>
    </source>
</evidence>
<feature type="domain" description="Protein FAM184A/B N-terminal" evidence="4">
    <location>
        <begin position="29"/>
        <end position="241"/>
    </location>
</feature>
<evidence type="ECO:0000256" key="1">
    <source>
        <dbReference type="ARBA" id="ARBA00023054"/>
    </source>
</evidence>
<dbReference type="EMBL" id="JH159153">
    <property type="protein sequence ID" value="EGZ21912.1"/>
    <property type="molecule type" value="Genomic_DNA"/>
</dbReference>
<dbReference type="KEGG" id="psoj:PHYSODRAFT_491701"/>
<dbReference type="InParanoid" id="G4Z9B1"/>
<feature type="region of interest" description="Disordered" evidence="3">
    <location>
        <begin position="76"/>
        <end position="113"/>
    </location>
</feature>
<feature type="coiled-coil region" evidence="2">
    <location>
        <begin position="261"/>
        <end position="338"/>
    </location>
</feature>
<sequence>MNSSAAASAAAAAELHLKMCKKVAQLTKVIFQLNTRNEDYQAEAEHTRSAHAAEIQKLTQDAVDKMRALQNKLQTQAATAAQRERQHVADRQKLMSEAQQQQRRTQASRAAAEEAFQAKVTELEAQVHDAQRAFDERVEQLTQLAAVDEKERAVSAQQAALEFDAKMDELREKHTDEVEQLVTTSNAKFNKMLAEQLRAQDALKADLVSAKLDWEKQRQEATAEHERKRLEQEVAAKTAFDKMKHELVTKIEALLVDVEALRGSETKLREEKEAMVKTQQETARTMKQLELQLSKAQQDSQSVRRDASAHAEELQRMLAVSTDKIDELAQELVTLKQTLQTRDRALLQVQKDLEAAQMETLKQNASASELEAQLRQQLNEHELQLANGKSEALLASQRLEAGQKQIHKLELELAAALKSVADMQTEGANSTLTQAKLKQELARAEAETKQAKIDSERALTLLQQTHETKLQELMSSHTHEMETQRVAAAKQLEQLELRMKEASAKSTDERIAELKREHQQVLAEHEAASTSAQTKLRDDIAKLEAQVKTLNDQLAAQLQQFAELQKKNADLTRQLESSRQQVASLQSAKDALQSSTLKSQKERDEAHQNRFRELESQHGTAIKALTAEKTQQEQQHAKAILQLAQDHADALRTSTERLESRRLEELADQEKRMRELYEPQLTKLQVDVESLQRALGASTEEASEARRSMEETRLFEQEQLRSAIVGFAERTAADRARAEQTSRQELEKLRQGHANHERELEKRFLDESTAQLSSLQAKADADLARLVSEHRQELQTSAQLHAEALQKLQESLNSAQERSILAERADAAKQLAELSSKKDRERSEALRDAQNAHDQQYGELRTELDSTKEALAKKTLDWASAMRDGQSLSAALAAKTEEMAQKLAVLEKSSREQVETLKLAAKREMDKLLEENLAETKQLSDQFEETRRVMAEKVAHLKTTIAEWQDRYARRESRPEDVARIVELERYVVEKDALVRRTLDEMAYFKRELLNREEMYNKTFARTPNVGMLQVLKPHVQLQQQMQQSMNQPMQTLNPMHATPPPRSRAKSKTPEQPGELTRRRSERSGLSASPPSTAPSSSNQKALPPLHNNQAS</sequence>
<feature type="compositionally biased region" description="Polar residues" evidence="3">
    <location>
        <begin position="585"/>
        <end position="598"/>
    </location>
</feature>
<feature type="region of interest" description="Disordered" evidence="3">
    <location>
        <begin position="1051"/>
        <end position="1113"/>
    </location>
</feature>
<dbReference type="Proteomes" id="UP000002640">
    <property type="component" value="Unassembled WGS sequence"/>
</dbReference>
<dbReference type="AlphaFoldDB" id="G4Z9B1"/>
<dbReference type="GeneID" id="20656745"/>
<feature type="region of interest" description="Disordered" evidence="3">
    <location>
        <begin position="736"/>
        <end position="757"/>
    </location>
</feature>
<name>G4Z9B1_PHYSP</name>
<protein>
    <recommendedName>
        <fullName evidence="4">Protein FAM184A/B N-terminal domain-containing protein</fullName>
    </recommendedName>
</protein>
<evidence type="ECO:0000313" key="5">
    <source>
        <dbReference type="EMBL" id="EGZ21912.1"/>
    </source>
</evidence>
<feature type="coiled-coil region" evidence="2">
    <location>
        <begin position="364"/>
        <end position="454"/>
    </location>
</feature>
<reference evidence="5 6" key="1">
    <citation type="journal article" date="2006" name="Science">
        <title>Phytophthora genome sequences uncover evolutionary origins and mechanisms of pathogenesis.</title>
        <authorList>
            <person name="Tyler B.M."/>
            <person name="Tripathy S."/>
            <person name="Zhang X."/>
            <person name="Dehal P."/>
            <person name="Jiang R.H."/>
            <person name="Aerts A."/>
            <person name="Arredondo F.D."/>
            <person name="Baxter L."/>
            <person name="Bensasson D."/>
            <person name="Beynon J.L."/>
            <person name="Chapman J."/>
            <person name="Damasceno C.M."/>
            <person name="Dorrance A.E."/>
            <person name="Dou D."/>
            <person name="Dickerman A.W."/>
            <person name="Dubchak I.L."/>
            <person name="Garbelotto M."/>
            <person name="Gijzen M."/>
            <person name="Gordon S.G."/>
            <person name="Govers F."/>
            <person name="Grunwald N.J."/>
            <person name="Huang W."/>
            <person name="Ivors K.L."/>
            <person name="Jones R.W."/>
            <person name="Kamoun S."/>
            <person name="Krampis K."/>
            <person name="Lamour K.H."/>
            <person name="Lee M.K."/>
            <person name="McDonald W.H."/>
            <person name="Medina M."/>
            <person name="Meijer H.J."/>
            <person name="Nordberg E.K."/>
            <person name="Maclean D.J."/>
            <person name="Ospina-Giraldo M.D."/>
            <person name="Morris P.F."/>
            <person name="Phuntumart V."/>
            <person name="Putnam N.H."/>
            <person name="Rash S."/>
            <person name="Rose J.K."/>
            <person name="Sakihama Y."/>
            <person name="Salamov A.A."/>
            <person name="Savidor A."/>
            <person name="Scheuring C.F."/>
            <person name="Smith B.M."/>
            <person name="Sobral B.W."/>
            <person name="Terry A."/>
            <person name="Torto-Alalibo T.A."/>
            <person name="Win J."/>
            <person name="Xu Z."/>
            <person name="Zhang H."/>
            <person name="Grigoriev I.V."/>
            <person name="Rokhsar D.S."/>
            <person name="Boore J.L."/>
        </authorList>
    </citation>
    <scope>NUCLEOTIDE SEQUENCE [LARGE SCALE GENOMIC DNA]</scope>
    <source>
        <strain evidence="5 6">P6497</strain>
    </source>
</reference>
<feature type="compositionally biased region" description="Basic and acidic residues" evidence="3">
    <location>
        <begin position="835"/>
        <end position="851"/>
    </location>
</feature>
<feature type="compositionally biased region" description="Basic and acidic residues" evidence="3">
    <location>
        <begin position="82"/>
        <end position="94"/>
    </location>
</feature>
<dbReference type="Pfam" id="PF15665">
    <property type="entry name" value="FAM184"/>
    <property type="match status" value="1"/>
</dbReference>
<evidence type="ECO:0000256" key="2">
    <source>
        <dbReference type="SAM" id="Coils"/>
    </source>
</evidence>
<feature type="compositionally biased region" description="Basic and acidic residues" evidence="3">
    <location>
        <begin position="599"/>
        <end position="608"/>
    </location>
</feature>
<dbReference type="RefSeq" id="XP_009524629.1">
    <property type="nucleotide sequence ID" value="XM_009526334.1"/>
</dbReference>
<dbReference type="InterPro" id="IPR039478">
    <property type="entry name" value="FAM184A/B_N"/>
</dbReference>
<dbReference type="PANTHER" id="PTHR18870">
    <property type="entry name" value="PROTEIN TAG-278-RELATED"/>
    <property type="match status" value="1"/>
</dbReference>
<feature type="region of interest" description="Disordered" evidence="3">
    <location>
        <begin position="833"/>
        <end position="857"/>
    </location>
</feature>
<evidence type="ECO:0000259" key="4">
    <source>
        <dbReference type="Pfam" id="PF15665"/>
    </source>
</evidence>
<gene>
    <name evidence="5" type="ORF">PHYSODRAFT_491701</name>
</gene>